<dbReference type="EMBL" id="VOIH02000005">
    <property type="protein sequence ID" value="KAF3447300.1"/>
    <property type="molecule type" value="Genomic_DNA"/>
</dbReference>
<dbReference type="Pfam" id="PF16135">
    <property type="entry name" value="TDBD"/>
    <property type="match status" value="1"/>
</dbReference>
<proteinExistence type="predicted"/>
<gene>
    <name evidence="5" type="ORF">FNV43_RR12483</name>
</gene>
<comment type="subcellular location">
    <subcellularLocation>
        <location evidence="1">Nucleus</location>
    </subcellularLocation>
</comment>
<dbReference type="AlphaFoldDB" id="A0A8K0H8E1"/>
<evidence type="ECO:0000313" key="6">
    <source>
        <dbReference type="Proteomes" id="UP000796880"/>
    </source>
</evidence>
<dbReference type="Proteomes" id="UP000796880">
    <property type="component" value="Unassembled WGS sequence"/>
</dbReference>
<dbReference type="PANTHER" id="PTHR46309:SF12">
    <property type="entry name" value="GB|AAC80581.1"/>
    <property type="match status" value="1"/>
</dbReference>
<reference evidence="5" key="1">
    <citation type="submission" date="2020-03" db="EMBL/GenBank/DDBJ databases">
        <title>A high-quality chromosome-level genome assembly of a woody plant with both climbing and erect habits, Rhamnella rubrinervis.</title>
        <authorList>
            <person name="Lu Z."/>
            <person name="Yang Y."/>
            <person name="Zhu X."/>
            <person name="Sun Y."/>
        </authorList>
    </citation>
    <scope>NUCLEOTIDE SEQUENCE</scope>
    <source>
        <strain evidence="5">BYM</strain>
        <tissue evidence="5">Leaf</tissue>
    </source>
</reference>
<organism evidence="5 6">
    <name type="scientific">Rhamnella rubrinervis</name>
    <dbReference type="NCBI Taxonomy" id="2594499"/>
    <lineage>
        <taxon>Eukaryota</taxon>
        <taxon>Viridiplantae</taxon>
        <taxon>Streptophyta</taxon>
        <taxon>Embryophyta</taxon>
        <taxon>Tracheophyta</taxon>
        <taxon>Spermatophyta</taxon>
        <taxon>Magnoliopsida</taxon>
        <taxon>eudicotyledons</taxon>
        <taxon>Gunneridae</taxon>
        <taxon>Pentapetalae</taxon>
        <taxon>rosids</taxon>
        <taxon>fabids</taxon>
        <taxon>Rosales</taxon>
        <taxon>Rhamnaceae</taxon>
        <taxon>rhamnoid group</taxon>
        <taxon>Rhamneae</taxon>
        <taxon>Rhamnella</taxon>
    </lineage>
</organism>
<keyword evidence="6" id="KW-1185">Reference proteome</keyword>
<feature type="domain" description="DUF7028" evidence="4">
    <location>
        <begin position="53"/>
        <end position="141"/>
    </location>
</feature>
<dbReference type="GO" id="GO:0005634">
    <property type="term" value="C:nucleus"/>
    <property type="evidence" value="ECO:0007669"/>
    <property type="project" value="UniProtKB-SubCell"/>
</dbReference>
<dbReference type="GO" id="GO:0003714">
    <property type="term" value="F:transcription corepressor activity"/>
    <property type="evidence" value="ECO:0007669"/>
    <property type="project" value="InterPro"/>
</dbReference>
<protein>
    <submittedName>
        <fullName evidence="5">Uncharacterized protein</fullName>
    </submittedName>
</protein>
<evidence type="ECO:0000259" key="3">
    <source>
        <dbReference type="Pfam" id="PF16135"/>
    </source>
</evidence>
<feature type="domain" description="Tify" evidence="3">
    <location>
        <begin position="256"/>
        <end position="283"/>
    </location>
</feature>
<name>A0A8K0H8E1_9ROSA</name>
<evidence type="ECO:0000256" key="2">
    <source>
        <dbReference type="ARBA" id="ARBA00023242"/>
    </source>
</evidence>
<dbReference type="Pfam" id="PF22970">
    <property type="entry name" value="DUF7028"/>
    <property type="match status" value="1"/>
</dbReference>
<accession>A0A8K0H8E1</accession>
<dbReference type="InterPro" id="IPR042163">
    <property type="entry name" value="PHF12"/>
</dbReference>
<evidence type="ECO:0000313" key="5">
    <source>
        <dbReference type="EMBL" id="KAF3447300.1"/>
    </source>
</evidence>
<dbReference type="PANTHER" id="PTHR46309">
    <property type="entry name" value="PHD FINGER PROTEIN 12"/>
    <property type="match status" value="1"/>
</dbReference>
<dbReference type="GO" id="GO:0006357">
    <property type="term" value="P:regulation of transcription by RNA polymerase II"/>
    <property type="evidence" value="ECO:0007669"/>
    <property type="project" value="TreeGrafter"/>
</dbReference>
<dbReference type="InterPro" id="IPR054292">
    <property type="entry name" value="DUF7028"/>
</dbReference>
<evidence type="ECO:0000259" key="4">
    <source>
        <dbReference type="Pfam" id="PF22970"/>
    </source>
</evidence>
<evidence type="ECO:0000256" key="1">
    <source>
        <dbReference type="ARBA" id="ARBA00004123"/>
    </source>
</evidence>
<sequence length="304" mass="34604">MGSCHEVVHVLNRFGKPIMKTGSSKKPSRCHELQVLDKFGKPIMKKGYYNFLNVAQEYSPQSLVDWYNVGVEDDDYDFDYMIDLWSKAIRHLSAIGWVFRFSVKVVKTTTSRNTKTEYLYHSPNENTYDSLRSACKVCMSETERTVDDSLESAFSKGFCISETARRGRKRNRYGGDDLVAELNDLKLDGYVSDPKRKKRDSHDDDDDVVAAFDDEPVVHRKPPERVLCWLIEKKVVLPSAKVRYHCGSTNDILGAGEITRRGIKCNCCFKLFSLSSFEKHVGAITVTIDNCWESTPANIPGTKL</sequence>
<keyword evidence="2" id="KW-0539">Nucleus</keyword>
<comment type="caution">
    <text evidence="5">The sequence shown here is derived from an EMBL/GenBank/DDBJ whole genome shotgun (WGS) entry which is preliminary data.</text>
</comment>
<dbReference type="InterPro" id="IPR032308">
    <property type="entry name" value="TDBD"/>
</dbReference>